<dbReference type="Proteomes" id="UP001271007">
    <property type="component" value="Unassembled WGS sequence"/>
</dbReference>
<feature type="domain" description="Azaphilone pigments biosynthesis cluster protein L N-terminal" evidence="1">
    <location>
        <begin position="1"/>
        <end position="208"/>
    </location>
</feature>
<accession>A0AAJ0D5H9</accession>
<keyword evidence="3" id="KW-1185">Reference proteome</keyword>
<evidence type="ECO:0000313" key="3">
    <source>
        <dbReference type="Proteomes" id="UP001271007"/>
    </source>
</evidence>
<name>A0AAJ0D5H9_9PEZI</name>
<dbReference type="InterPro" id="IPR031348">
    <property type="entry name" value="PigL_N"/>
</dbReference>
<dbReference type="AlphaFoldDB" id="A0AAJ0D5H9"/>
<dbReference type="Pfam" id="PF17111">
    <property type="entry name" value="PigL_N"/>
    <property type="match status" value="1"/>
</dbReference>
<reference evidence="2" key="1">
    <citation type="submission" date="2023-04" db="EMBL/GenBank/DDBJ databases">
        <title>Black Yeasts Isolated from many extreme environments.</title>
        <authorList>
            <person name="Coleine C."/>
            <person name="Stajich J.E."/>
            <person name="Selbmann L."/>
        </authorList>
    </citation>
    <scope>NUCLEOTIDE SEQUENCE</scope>
    <source>
        <strain evidence="2">CCFEE 5312</strain>
    </source>
</reference>
<sequence length="304" mass="33310">MDPFSITAGALGITSFAITSIKSLHDLIADLAEAKDVVEDISTALTGILRPLDALQEVHLSDANTSVAAKRDLERAGVADAVNRCGIVCEDFRQRLEKWTKHSSARKISLRDRLTVGVWNKEKIRTVRMCVQSCQSTVQFAVQTTQLFVQVRSEHLSSTHHGSTTQQLQTLESQIQTHLELTKKLTSEVSDRRRQLQADHDDDEEDETQVISAIGEVKEQSQVLEQDEISTGVFHAQVHARVTGQEIGDVMTEEGSSALVGMPKSVVGKINQRIGNVTTRGSSSTVVGVFPDDVNIGSLRSRPS</sequence>
<evidence type="ECO:0000313" key="2">
    <source>
        <dbReference type="EMBL" id="KAK3046402.1"/>
    </source>
</evidence>
<proteinExistence type="predicted"/>
<organism evidence="2 3">
    <name type="scientific">Extremus antarcticus</name>
    <dbReference type="NCBI Taxonomy" id="702011"/>
    <lineage>
        <taxon>Eukaryota</taxon>
        <taxon>Fungi</taxon>
        <taxon>Dikarya</taxon>
        <taxon>Ascomycota</taxon>
        <taxon>Pezizomycotina</taxon>
        <taxon>Dothideomycetes</taxon>
        <taxon>Dothideomycetidae</taxon>
        <taxon>Mycosphaerellales</taxon>
        <taxon>Extremaceae</taxon>
        <taxon>Extremus</taxon>
    </lineage>
</organism>
<gene>
    <name evidence="2" type="ORF">LTR09_012122</name>
</gene>
<evidence type="ECO:0000259" key="1">
    <source>
        <dbReference type="Pfam" id="PF17111"/>
    </source>
</evidence>
<dbReference type="EMBL" id="JAWDJX010000095">
    <property type="protein sequence ID" value="KAK3046402.1"/>
    <property type="molecule type" value="Genomic_DNA"/>
</dbReference>
<protein>
    <recommendedName>
        <fullName evidence="1">Azaphilone pigments biosynthesis cluster protein L N-terminal domain-containing protein</fullName>
    </recommendedName>
</protein>
<comment type="caution">
    <text evidence="2">The sequence shown here is derived from an EMBL/GenBank/DDBJ whole genome shotgun (WGS) entry which is preliminary data.</text>
</comment>